<reference evidence="4 5" key="1">
    <citation type="submission" date="2022-07" db="EMBL/GenBank/DDBJ databases">
        <title>Degradation activity of malathion, p-nitrophenol and potential low-temperature adaptation strategy of Rhodococcus sp. FXJ9.536.</title>
        <authorList>
            <person name="Huang J."/>
            <person name="Huang Y."/>
        </authorList>
    </citation>
    <scope>NUCLEOTIDE SEQUENCE [LARGE SCALE GENOMIC DNA]</scope>
    <source>
        <strain evidence="4 5">FXJ9.536</strain>
    </source>
</reference>
<evidence type="ECO:0000313" key="4">
    <source>
        <dbReference type="EMBL" id="MCQ4120993.1"/>
    </source>
</evidence>
<keyword evidence="1" id="KW-1133">Transmembrane helix</keyword>
<keyword evidence="5" id="KW-1185">Reference proteome</keyword>
<dbReference type="Proteomes" id="UP001524501">
    <property type="component" value="Unassembled WGS sequence"/>
</dbReference>
<evidence type="ECO:0000313" key="5">
    <source>
        <dbReference type="Proteomes" id="UP001524501"/>
    </source>
</evidence>
<protein>
    <recommendedName>
        <fullName evidence="3">DUF8020 domain-containing protein</fullName>
    </recommendedName>
</protein>
<feature type="chain" id="PRO_5046113554" description="DUF8020 domain-containing protein" evidence="2">
    <location>
        <begin position="39"/>
        <end position="261"/>
    </location>
</feature>
<name>A0ABT1QFF7_9NOCA</name>
<feature type="transmembrane region" description="Helical" evidence="1">
    <location>
        <begin position="224"/>
        <end position="244"/>
    </location>
</feature>
<evidence type="ECO:0000259" key="3">
    <source>
        <dbReference type="Pfam" id="PF26059"/>
    </source>
</evidence>
<proteinExistence type="predicted"/>
<dbReference type="InterPro" id="IPR058333">
    <property type="entry name" value="DUF8020"/>
</dbReference>
<dbReference type="RefSeq" id="WP_255971083.1">
    <property type="nucleotide sequence ID" value="NZ_JANFQF010000014.1"/>
</dbReference>
<keyword evidence="2" id="KW-0732">Signal</keyword>
<dbReference type="Pfam" id="PF26059">
    <property type="entry name" value="DUF8020"/>
    <property type="match status" value="1"/>
</dbReference>
<feature type="signal peptide" evidence="2">
    <location>
        <begin position="1"/>
        <end position="38"/>
    </location>
</feature>
<organism evidence="4 5">
    <name type="scientific">Rhodococcus tibetensis</name>
    <dbReference type="NCBI Taxonomy" id="2965064"/>
    <lineage>
        <taxon>Bacteria</taxon>
        <taxon>Bacillati</taxon>
        <taxon>Actinomycetota</taxon>
        <taxon>Actinomycetes</taxon>
        <taxon>Mycobacteriales</taxon>
        <taxon>Nocardiaceae</taxon>
        <taxon>Rhodococcus</taxon>
    </lineage>
</organism>
<dbReference type="EMBL" id="JANFQF010000014">
    <property type="protein sequence ID" value="MCQ4120993.1"/>
    <property type="molecule type" value="Genomic_DNA"/>
</dbReference>
<keyword evidence="1" id="KW-0472">Membrane</keyword>
<feature type="transmembrane region" description="Helical" evidence="1">
    <location>
        <begin position="198"/>
        <end position="218"/>
    </location>
</feature>
<feature type="transmembrane region" description="Helical" evidence="1">
    <location>
        <begin position="167"/>
        <end position="191"/>
    </location>
</feature>
<comment type="caution">
    <text evidence="4">The sequence shown here is derived from an EMBL/GenBank/DDBJ whole genome shotgun (WGS) entry which is preliminary data.</text>
</comment>
<feature type="domain" description="DUF8020" evidence="3">
    <location>
        <begin position="55"/>
        <end position="126"/>
    </location>
</feature>
<accession>A0ABT1QFF7</accession>
<gene>
    <name evidence="4" type="ORF">NOF53_17785</name>
</gene>
<keyword evidence="1" id="KW-0812">Transmembrane</keyword>
<evidence type="ECO:0000256" key="2">
    <source>
        <dbReference type="SAM" id="SignalP"/>
    </source>
</evidence>
<evidence type="ECO:0000256" key="1">
    <source>
        <dbReference type="SAM" id="Phobius"/>
    </source>
</evidence>
<sequence length="261" mass="26193">MRPIAALTERISMILRRFTATSMLVVAAMALAASPSAAEPAPGSAPVAQQGAPNINYQTARDGDAAVATIDAGSFSINAGNDTVDVVDDGGSVVASIPTFFRVDDLQHPFEITVDESAKVLRLVPDMDPAAATPVPVAERLTLDDVAAPQDKAERDKRALDDFQQQLGITTAITAIVAAIIGGGIGCAIGVIPGTAALVIPFLGLAGPIAGCIGGALVVAPVVALAGTIVVGGGALVVLGIQYFNTINSPFVPPVAPAPAA</sequence>